<evidence type="ECO:0000256" key="4">
    <source>
        <dbReference type="ARBA" id="ARBA00023136"/>
    </source>
</evidence>
<keyword evidence="2 5" id="KW-0812">Transmembrane</keyword>
<proteinExistence type="predicted"/>
<keyword evidence="3 5" id="KW-1133">Transmembrane helix</keyword>
<dbReference type="PANTHER" id="PTHR12570:SF9">
    <property type="entry name" value="MAGNESIUM TRANSPORTER NIPA8-RELATED"/>
    <property type="match status" value="1"/>
</dbReference>
<evidence type="ECO:0000313" key="6">
    <source>
        <dbReference type="EMBL" id="GBG31062.1"/>
    </source>
</evidence>
<feature type="transmembrane region" description="Helical" evidence="5">
    <location>
        <begin position="192"/>
        <end position="212"/>
    </location>
</feature>
<evidence type="ECO:0000256" key="2">
    <source>
        <dbReference type="ARBA" id="ARBA00022692"/>
    </source>
</evidence>
<protein>
    <submittedName>
        <fullName evidence="6">NIPA-like protein 2</fullName>
    </submittedName>
</protein>
<dbReference type="EMBL" id="BEYU01000089">
    <property type="protein sequence ID" value="GBG31062.1"/>
    <property type="molecule type" value="Genomic_DNA"/>
</dbReference>
<comment type="caution">
    <text evidence="6">The sequence shown here is derived from an EMBL/GenBank/DDBJ whole genome shotgun (WGS) entry which is preliminary data.</text>
</comment>
<evidence type="ECO:0000256" key="1">
    <source>
        <dbReference type="ARBA" id="ARBA00004141"/>
    </source>
</evidence>
<dbReference type="AlphaFoldDB" id="A0A2R5GJJ8"/>
<dbReference type="Proteomes" id="UP000241890">
    <property type="component" value="Unassembled WGS sequence"/>
</dbReference>
<dbReference type="PANTHER" id="PTHR12570">
    <property type="match status" value="1"/>
</dbReference>
<feature type="transmembrane region" description="Helical" evidence="5">
    <location>
        <begin position="264"/>
        <end position="282"/>
    </location>
</feature>
<keyword evidence="4 5" id="KW-0472">Membrane</keyword>
<comment type="subcellular location">
    <subcellularLocation>
        <location evidence="1">Membrane</location>
        <topology evidence="1">Multi-pass membrane protein</topology>
    </subcellularLocation>
</comment>
<dbReference type="Pfam" id="PF05653">
    <property type="entry name" value="Mg_trans_NIPA"/>
    <property type="match status" value="1"/>
</dbReference>
<feature type="transmembrane region" description="Helical" evidence="5">
    <location>
        <begin position="232"/>
        <end position="252"/>
    </location>
</feature>
<feature type="transmembrane region" description="Helical" evidence="5">
    <location>
        <begin position="302"/>
        <end position="323"/>
    </location>
</feature>
<keyword evidence="7" id="KW-1185">Reference proteome</keyword>
<dbReference type="OrthoDB" id="165382at2759"/>
<dbReference type="GO" id="GO:0016020">
    <property type="term" value="C:membrane"/>
    <property type="evidence" value="ECO:0007669"/>
    <property type="project" value="UniProtKB-SubCell"/>
</dbReference>
<feature type="transmembrane region" description="Helical" evidence="5">
    <location>
        <begin position="335"/>
        <end position="358"/>
    </location>
</feature>
<dbReference type="InParanoid" id="A0A2R5GJJ8"/>
<evidence type="ECO:0000256" key="5">
    <source>
        <dbReference type="SAM" id="Phobius"/>
    </source>
</evidence>
<dbReference type="InterPro" id="IPR008521">
    <property type="entry name" value="Mg_trans_NIPA"/>
</dbReference>
<gene>
    <name evidence="6" type="ORF">FCC1311_072832</name>
</gene>
<evidence type="ECO:0000313" key="7">
    <source>
        <dbReference type="Proteomes" id="UP000241890"/>
    </source>
</evidence>
<feature type="transmembrane region" description="Helical" evidence="5">
    <location>
        <begin position="165"/>
        <end position="185"/>
    </location>
</feature>
<dbReference type="InterPro" id="IPR037185">
    <property type="entry name" value="EmrE-like"/>
</dbReference>
<evidence type="ECO:0000256" key="3">
    <source>
        <dbReference type="ARBA" id="ARBA00022989"/>
    </source>
</evidence>
<reference evidence="6 7" key="1">
    <citation type="submission" date="2017-12" db="EMBL/GenBank/DDBJ databases">
        <title>Sequencing, de novo assembly and annotation of complete genome of a new Thraustochytrid species, strain FCC1311.</title>
        <authorList>
            <person name="Sedici K."/>
            <person name="Godart F."/>
            <person name="Aiese Cigliano R."/>
            <person name="Sanseverino W."/>
            <person name="Barakat M."/>
            <person name="Ortet P."/>
            <person name="Marechal E."/>
            <person name="Cagnac O."/>
            <person name="Amato A."/>
        </authorList>
    </citation>
    <scope>NUCLEOTIDE SEQUENCE [LARGE SCALE GENOMIC DNA]</scope>
</reference>
<sequence>MTWLMPSYALSNGSILELDTCFQFRELQPPGFAVLLATEDELDAFWCATGHRLDQDNVSGIYEIGTCDCVEPEANSNTTTSSNDQEENDNGRLLGIMFSILSSFCTTFGTILQKYAHIVNDRKEKKAPEIGGLLISPWWLFALFIMVLLPLPFDFVAFSLAPQSLLVPFAGMTILLNAIFAPILLREKISNIEILATSIILLGLVIATASGPKSDVSLNACELLDRYDDADFLALVGVLLFASLVAVSLIHTKSRAVWIVRVRPVLYAFCAGAFGGIGNVFFKATGELAEAGISEDGRSQGAWGTVHPYYHIVLIIVFAFLQISHINQGLRRYNAVLFLPLYNTAYILLSGTVGAVVYHEFADFTEMQQMLFPVGIMHTLAGIGLMTLKTPGVPTNGTVTPLTAGNTLVANIAEATALGDLYHGLCVVSSFALLKIDVCIAEAQGHEDEEEDMPRSRISHASSASSCVSKERDFCESLCDMDVAFLGVKPKSGTPPGLP</sequence>
<feature type="transmembrane region" description="Helical" evidence="5">
    <location>
        <begin position="93"/>
        <end position="112"/>
    </location>
</feature>
<dbReference type="GO" id="GO:0015095">
    <property type="term" value="F:magnesium ion transmembrane transporter activity"/>
    <property type="evidence" value="ECO:0007669"/>
    <property type="project" value="InterPro"/>
</dbReference>
<organism evidence="6 7">
    <name type="scientific">Hondaea fermentalgiana</name>
    <dbReference type="NCBI Taxonomy" id="2315210"/>
    <lineage>
        <taxon>Eukaryota</taxon>
        <taxon>Sar</taxon>
        <taxon>Stramenopiles</taxon>
        <taxon>Bigyra</taxon>
        <taxon>Labyrinthulomycetes</taxon>
        <taxon>Thraustochytrida</taxon>
        <taxon>Thraustochytriidae</taxon>
        <taxon>Hondaea</taxon>
    </lineage>
</organism>
<name>A0A2R5GJJ8_9STRA</name>
<feature type="transmembrane region" description="Helical" evidence="5">
    <location>
        <begin position="133"/>
        <end position="153"/>
    </location>
</feature>
<dbReference type="SUPFAM" id="SSF103481">
    <property type="entry name" value="Multidrug resistance efflux transporter EmrE"/>
    <property type="match status" value="1"/>
</dbReference>
<accession>A0A2R5GJJ8</accession>